<proteinExistence type="predicted"/>
<accession>A0A8S4DC02</accession>
<feature type="compositionally biased region" description="Polar residues" evidence="1">
    <location>
        <begin position="70"/>
        <end position="88"/>
    </location>
</feature>
<organism evidence="2 3">
    <name type="scientific">Plutella xylostella</name>
    <name type="common">Diamondback moth</name>
    <name type="synonym">Plutella maculipennis</name>
    <dbReference type="NCBI Taxonomy" id="51655"/>
    <lineage>
        <taxon>Eukaryota</taxon>
        <taxon>Metazoa</taxon>
        <taxon>Ecdysozoa</taxon>
        <taxon>Arthropoda</taxon>
        <taxon>Hexapoda</taxon>
        <taxon>Insecta</taxon>
        <taxon>Pterygota</taxon>
        <taxon>Neoptera</taxon>
        <taxon>Endopterygota</taxon>
        <taxon>Lepidoptera</taxon>
        <taxon>Glossata</taxon>
        <taxon>Ditrysia</taxon>
        <taxon>Yponomeutoidea</taxon>
        <taxon>Plutellidae</taxon>
        <taxon>Plutella</taxon>
    </lineage>
</organism>
<comment type="caution">
    <text evidence="2">The sequence shown here is derived from an EMBL/GenBank/DDBJ whole genome shotgun (WGS) entry which is preliminary data.</text>
</comment>
<gene>
    <name evidence="2" type="ORF">PLXY2_LOCUS1993</name>
</gene>
<feature type="region of interest" description="Disordered" evidence="1">
    <location>
        <begin position="62"/>
        <end position="88"/>
    </location>
</feature>
<name>A0A8S4DC02_PLUXY</name>
<sequence length="88" mass="9049">MVKSVKSRCAAGGGGGRMKAPLAVPLAQARGAGAGGPWEVPLMTSRRRRHGCDVRRRDIGTGVAAAGLSNAPTAEQRTSPPRATSEQQ</sequence>
<dbReference type="EMBL" id="CAJHNJ030000005">
    <property type="protein sequence ID" value="CAG9098993.1"/>
    <property type="molecule type" value="Genomic_DNA"/>
</dbReference>
<keyword evidence="3" id="KW-1185">Reference proteome</keyword>
<feature type="region of interest" description="Disordered" evidence="1">
    <location>
        <begin position="1"/>
        <end position="20"/>
    </location>
</feature>
<protein>
    <submittedName>
        <fullName evidence="2">(diamondback moth) hypothetical protein</fullName>
    </submittedName>
</protein>
<evidence type="ECO:0000313" key="3">
    <source>
        <dbReference type="Proteomes" id="UP000653454"/>
    </source>
</evidence>
<dbReference type="Proteomes" id="UP000653454">
    <property type="component" value="Unassembled WGS sequence"/>
</dbReference>
<reference evidence="2" key="1">
    <citation type="submission" date="2020-11" db="EMBL/GenBank/DDBJ databases">
        <authorList>
            <person name="Whiteford S."/>
        </authorList>
    </citation>
    <scope>NUCLEOTIDE SEQUENCE</scope>
</reference>
<dbReference type="AlphaFoldDB" id="A0A8S4DC02"/>
<evidence type="ECO:0000313" key="2">
    <source>
        <dbReference type="EMBL" id="CAG9098993.1"/>
    </source>
</evidence>
<evidence type="ECO:0000256" key="1">
    <source>
        <dbReference type="SAM" id="MobiDB-lite"/>
    </source>
</evidence>